<dbReference type="EMBL" id="CP061828">
    <property type="protein sequence ID" value="QOD74784.1"/>
    <property type="molecule type" value="Genomic_DNA"/>
</dbReference>
<evidence type="ECO:0000313" key="1">
    <source>
        <dbReference type="EMBL" id="QOD74784.1"/>
    </source>
</evidence>
<name>A0A7H2Y691_9GAMM</name>
<evidence type="ECO:0000313" key="2">
    <source>
        <dbReference type="Proteomes" id="UP000516672"/>
    </source>
</evidence>
<reference evidence="2" key="2">
    <citation type="submission" date="2020-10" db="EMBL/GenBank/DDBJ databases">
        <title>Clinical and molecular characterization of Acinetobacter seifertii in Taiwan.</title>
        <authorList>
            <person name="Li L.-H."/>
            <person name="Yang Y.-S."/>
            <person name="Sun J.-R."/>
            <person name="Huang T.-W."/>
            <person name="Huang W.-C."/>
            <person name="Wang Y.-C."/>
            <person name="Kuo T.-H."/>
            <person name="Kuo S.-C."/>
            <person name="Chen T.-L."/>
        </authorList>
    </citation>
    <scope>NUCLEOTIDE SEQUENCE [LARGE SCALE GENOMIC DNA]</scope>
    <source>
        <strain evidence="2">AS42</strain>
    </source>
</reference>
<sequence>MSSEPNLQDVVLKLIEQTNKLIDQNNKLTDHNNRLVEQNSLLVQINSEQSAQLSAVLEMFEDGEPTQRSGSLDG</sequence>
<proteinExistence type="predicted"/>
<accession>A0A7H2Y691</accession>
<reference evidence="1 2" key="1">
    <citation type="submission" date="2020-09" db="EMBL/GenBank/DDBJ databases">
        <authorList>
            <person name="Chen F.-J."/>
            <person name="Lee Y.-T."/>
        </authorList>
    </citation>
    <scope>NUCLEOTIDE SEQUENCE [LARGE SCALE GENOMIC DNA]</scope>
    <source>
        <strain evidence="1 2">AS42</strain>
    </source>
</reference>
<dbReference type="AlphaFoldDB" id="A0A7H2Y691"/>
<gene>
    <name evidence="1" type="ORF">IC779_08840</name>
</gene>
<dbReference type="Proteomes" id="UP000516672">
    <property type="component" value="Chromosome"/>
</dbReference>
<organism evidence="1 2">
    <name type="scientific">Acinetobacter seifertii</name>
    <dbReference type="NCBI Taxonomy" id="1530123"/>
    <lineage>
        <taxon>Bacteria</taxon>
        <taxon>Pseudomonadati</taxon>
        <taxon>Pseudomonadota</taxon>
        <taxon>Gammaproteobacteria</taxon>
        <taxon>Moraxellales</taxon>
        <taxon>Moraxellaceae</taxon>
        <taxon>Acinetobacter</taxon>
        <taxon>Acinetobacter calcoaceticus/baumannii complex</taxon>
    </lineage>
</organism>
<dbReference type="RefSeq" id="WP_163050382.1">
    <property type="nucleotide sequence ID" value="NZ_CP061568.1"/>
</dbReference>
<protein>
    <submittedName>
        <fullName evidence="1">Uncharacterized protein</fullName>
    </submittedName>
</protein>